<dbReference type="FunFam" id="2.30.29.30:FF:000135">
    <property type="entry name" value="Myotubularin related protein 6"/>
    <property type="match status" value="1"/>
</dbReference>
<evidence type="ECO:0000256" key="1">
    <source>
        <dbReference type="ARBA" id="ARBA00004184"/>
    </source>
</evidence>
<feature type="region of interest" description="Disordered" evidence="9">
    <location>
        <begin position="48"/>
        <end position="77"/>
    </location>
</feature>
<dbReference type="InterPro" id="IPR030572">
    <property type="entry name" value="MTMR7_PTP"/>
</dbReference>
<evidence type="ECO:0000256" key="6">
    <source>
        <dbReference type="ARBA" id="ARBA00023098"/>
    </source>
</evidence>
<comment type="subcellular location">
    <subcellularLocation>
        <location evidence="2">Cytoplasm</location>
    </subcellularLocation>
    <subcellularLocation>
        <location evidence="1">Endomembrane system</location>
        <topology evidence="1">Peripheral membrane protein</topology>
    </subcellularLocation>
</comment>
<dbReference type="InterPro" id="IPR048994">
    <property type="entry name" value="PH-GRAM_MTMR6-9"/>
</dbReference>
<feature type="active site" description="Phosphocysteine intermediate" evidence="7">
    <location>
        <position position="525"/>
    </location>
</feature>
<feature type="binding site" evidence="8">
    <location>
        <begin position="525"/>
        <end position="531"/>
    </location>
    <ligand>
        <name>substrate</name>
    </ligand>
</feature>
<dbReference type="OrthoDB" id="271628at2759"/>
<dbReference type="PROSITE" id="PS00383">
    <property type="entry name" value="TYR_PHOSPHATASE_1"/>
    <property type="match status" value="1"/>
</dbReference>
<reference evidence="13" key="1">
    <citation type="submission" date="2025-08" db="UniProtKB">
        <authorList>
            <consortium name="RefSeq"/>
        </authorList>
    </citation>
    <scope>IDENTIFICATION</scope>
    <source>
        <tissue evidence="13">Blood</tissue>
    </source>
</reference>
<dbReference type="STRING" id="391180.A0A2Y9J439"/>
<dbReference type="PROSITE" id="PS51339">
    <property type="entry name" value="PPASE_MYOTUBULARIN"/>
    <property type="match status" value="1"/>
</dbReference>
<dbReference type="PROSITE" id="PS50056">
    <property type="entry name" value="TYR_PHOSPHATASE_2"/>
    <property type="match status" value="1"/>
</dbReference>
<dbReference type="GO" id="GO:0005737">
    <property type="term" value="C:cytoplasm"/>
    <property type="evidence" value="ECO:0007669"/>
    <property type="project" value="UniProtKB-SubCell"/>
</dbReference>
<feature type="compositionally biased region" description="Low complexity" evidence="9">
    <location>
        <begin position="121"/>
        <end position="130"/>
    </location>
</feature>
<evidence type="ECO:0000259" key="11">
    <source>
        <dbReference type="PROSITE" id="PS51339"/>
    </source>
</evidence>
<dbReference type="CDD" id="cd14583">
    <property type="entry name" value="PTP-MTMR7"/>
    <property type="match status" value="1"/>
</dbReference>
<feature type="region of interest" description="Disordered" evidence="9">
    <location>
        <begin position="737"/>
        <end position="847"/>
    </location>
</feature>
<comment type="similarity">
    <text evidence="3">Belongs to the protein-tyrosine phosphatase family. Non-receptor class myotubularin subfamily.</text>
</comment>
<keyword evidence="6" id="KW-0443">Lipid metabolism</keyword>
<feature type="domain" description="Tyrosine specific protein phosphatases" evidence="10">
    <location>
        <begin position="494"/>
        <end position="538"/>
    </location>
</feature>
<dbReference type="AlphaFoldDB" id="A0A2Y9J439"/>
<protein>
    <submittedName>
        <fullName evidence="13">LOW QUALITY PROTEIN: myotubularin-related protein 7</fullName>
    </submittedName>
</protein>
<evidence type="ECO:0000259" key="10">
    <source>
        <dbReference type="PROSITE" id="PS50056"/>
    </source>
</evidence>
<evidence type="ECO:0000256" key="3">
    <source>
        <dbReference type="ARBA" id="ARBA00007471"/>
    </source>
</evidence>
<dbReference type="GeneID" id="111144468"/>
<dbReference type="Pfam" id="PF06602">
    <property type="entry name" value="Myotub-related"/>
    <property type="match status" value="1"/>
</dbReference>
<sequence>MADEHPTRSQGKASLLTVKWQVDDAECKWQPFSCPTLKSYLSWDALEGSPSMGGAAARTPQQSSKRPHPTQGPHCVLGNRSATVLRWLPLLKKSQRLSATPARTGRGGLTQGRWPEHRGARALGPRWRPGPARRTRAGAAAPGGGAKPCGPPAPGREAPSPRPSRRSADARRCVRPRCPGPCRRGPTMEHIRTPKVENVRLVDRISSKKAALGTLYLTATHVIFVENAPDTRKETWILHSQISTIEKQATTATGCSLLIRCKNFQVLQLIIPQERDCHDVYISLIRLARPVKYEELYCFSFNPKLDKEEREQGWMLIDLGEEYKRMGLPSNDWQLSDVNRDYRVCDSYPTELYVPKSATAHIIVGSSKFRSRRRFPALSYYYKDNHASICRSSQPLSGFSARCLEDEQMLQAIRKANPGSDFIYVVDTRPKLNAMANRAAGKGYENEDNYSNIKFQFIGIENIHVMRSSLQKMLEVCELKSPSMSDFLWGLENSGWLRHIKAIMDAGIFIAKAVSEEGASVLVHCSDGWDRTAQVCSVASLLLDPHYRTLKGFMVLIEKDWISFGHKFNHRYGNLDGDPKEISPVIDQFIECVWQLMEQFPCAFEFNERFLIHIQHHIYSCQFGNFLCNSQKERQELKIQERTYSLWAHLWKNRADYMNPLFRADQSQTRGTLRLPTTPCNFMYKFWNGMYNRFEKGLQPRQSITDYLMAVKEETQQLEEELEALEERLEKIQKVQLNHNKVKSKQTEPSKHSGFSTSDNSTANTPQDYSGNMKSFPSRSPSQGDEDSALILTQDNLKSSDPDLSANSDQESGVEDLSCRSPSGGECAPSEDSGKDRDSDEAVFLTA</sequence>
<gene>
    <name evidence="13" type="primary">LOC111144468</name>
</gene>
<dbReference type="InterPro" id="IPR010569">
    <property type="entry name" value="Myotubularin-like_Pase_dom"/>
</dbReference>
<dbReference type="KEGG" id="elk:111144468"/>
<dbReference type="Pfam" id="PF21098">
    <property type="entry name" value="PH-GRAM_MTMR6-like"/>
    <property type="match status" value="1"/>
</dbReference>
<name>A0A2Y9J439_ENHLU</name>
<dbReference type="InterPro" id="IPR029021">
    <property type="entry name" value="Prot-tyrosine_phosphatase-like"/>
</dbReference>
<evidence type="ECO:0000256" key="5">
    <source>
        <dbReference type="ARBA" id="ARBA00022801"/>
    </source>
</evidence>
<evidence type="ECO:0000256" key="7">
    <source>
        <dbReference type="PIRSR" id="PIRSR630564-1"/>
    </source>
</evidence>
<feature type="domain" description="Myotubularin phosphatase" evidence="11">
    <location>
        <begin position="313"/>
        <end position="691"/>
    </location>
</feature>
<keyword evidence="4" id="KW-0963">Cytoplasm</keyword>
<dbReference type="InterPro" id="IPR016130">
    <property type="entry name" value="Tyr_Pase_AS"/>
</dbReference>
<dbReference type="PANTHER" id="PTHR10807">
    <property type="entry name" value="MYOTUBULARIN-RELATED"/>
    <property type="match status" value="1"/>
</dbReference>
<dbReference type="RefSeq" id="XP_022354484.1">
    <property type="nucleotide sequence ID" value="XM_022498776.1"/>
</dbReference>
<dbReference type="InterPro" id="IPR036003">
    <property type="entry name" value="MTMR7_PH-GRAM"/>
</dbReference>
<organism evidence="12 13">
    <name type="scientific">Enhydra lutris kenyoni</name>
    <name type="common">northern sea otter</name>
    <dbReference type="NCBI Taxonomy" id="391180"/>
    <lineage>
        <taxon>Eukaryota</taxon>
        <taxon>Metazoa</taxon>
        <taxon>Chordata</taxon>
        <taxon>Craniata</taxon>
        <taxon>Vertebrata</taxon>
        <taxon>Euteleostomi</taxon>
        <taxon>Mammalia</taxon>
        <taxon>Eutheria</taxon>
        <taxon>Laurasiatheria</taxon>
        <taxon>Carnivora</taxon>
        <taxon>Caniformia</taxon>
        <taxon>Musteloidea</taxon>
        <taxon>Mustelidae</taxon>
        <taxon>Lutrinae</taxon>
        <taxon>Enhydra</taxon>
    </lineage>
</organism>
<dbReference type="InterPro" id="IPR011993">
    <property type="entry name" value="PH-like_dom_sf"/>
</dbReference>
<dbReference type="SUPFAM" id="SSF52799">
    <property type="entry name" value="(Phosphotyrosine protein) phosphatases II"/>
    <property type="match status" value="1"/>
</dbReference>
<dbReference type="GO" id="GO:0012505">
    <property type="term" value="C:endomembrane system"/>
    <property type="evidence" value="ECO:0007669"/>
    <property type="project" value="UniProtKB-SubCell"/>
</dbReference>
<evidence type="ECO:0000256" key="4">
    <source>
        <dbReference type="ARBA" id="ARBA00022490"/>
    </source>
</evidence>
<dbReference type="PANTHER" id="PTHR10807:SF35">
    <property type="entry name" value="MYOTUBULARIN-RELATED PROTEIN 7"/>
    <property type="match status" value="1"/>
</dbReference>
<dbReference type="Gene3D" id="2.30.29.30">
    <property type="entry name" value="Pleckstrin-homology domain (PH domain)/Phosphotyrosine-binding domain (PTB)"/>
    <property type="match status" value="1"/>
</dbReference>
<accession>A0A2Y9J439</accession>
<dbReference type="SUPFAM" id="SSF50729">
    <property type="entry name" value="PH domain-like"/>
    <property type="match status" value="1"/>
</dbReference>
<keyword evidence="12" id="KW-1185">Reference proteome</keyword>
<proteinExistence type="inferred from homology"/>
<dbReference type="CTD" id="9108"/>
<keyword evidence="5" id="KW-0378">Hydrolase</keyword>
<feature type="compositionally biased region" description="Polar residues" evidence="9">
    <location>
        <begin position="753"/>
        <end position="783"/>
    </location>
</feature>
<dbReference type="InterPro" id="IPR000387">
    <property type="entry name" value="Tyr_Pase_dom"/>
</dbReference>
<evidence type="ECO:0000256" key="9">
    <source>
        <dbReference type="SAM" id="MobiDB-lite"/>
    </source>
</evidence>
<dbReference type="GO" id="GO:0106018">
    <property type="term" value="F:phosphatidylinositol-3,5-bisphosphate phosphatase activity"/>
    <property type="evidence" value="ECO:0007669"/>
    <property type="project" value="TreeGrafter"/>
</dbReference>
<dbReference type="Proteomes" id="UP000248482">
    <property type="component" value="Unplaced"/>
</dbReference>
<dbReference type="GO" id="GO:0046856">
    <property type="term" value="P:phosphatidylinositol dephosphorylation"/>
    <property type="evidence" value="ECO:0007669"/>
    <property type="project" value="InterPro"/>
</dbReference>
<dbReference type="CDD" id="cd13344">
    <property type="entry name" value="PH-GRAM_MTMR7"/>
    <property type="match status" value="1"/>
</dbReference>
<evidence type="ECO:0000313" key="12">
    <source>
        <dbReference type="Proteomes" id="UP000248482"/>
    </source>
</evidence>
<dbReference type="InterPro" id="IPR030564">
    <property type="entry name" value="Myotubularin"/>
</dbReference>
<dbReference type="SMART" id="SM00404">
    <property type="entry name" value="PTPc_motif"/>
    <property type="match status" value="1"/>
</dbReference>
<feature type="region of interest" description="Disordered" evidence="9">
    <location>
        <begin position="96"/>
        <end position="173"/>
    </location>
</feature>
<feature type="binding site" evidence="8">
    <location>
        <begin position="462"/>
        <end position="463"/>
    </location>
    <ligand>
        <name>substrate</name>
    </ligand>
</feature>
<evidence type="ECO:0000256" key="8">
    <source>
        <dbReference type="PIRSR" id="PIRSR630564-2"/>
    </source>
</evidence>
<dbReference type="GO" id="GO:0004438">
    <property type="term" value="F:phosphatidylinositol-3-phosphate phosphatase activity"/>
    <property type="evidence" value="ECO:0007669"/>
    <property type="project" value="TreeGrafter"/>
</dbReference>
<dbReference type="InterPro" id="IPR003595">
    <property type="entry name" value="Tyr_Pase_cat"/>
</dbReference>
<evidence type="ECO:0000256" key="2">
    <source>
        <dbReference type="ARBA" id="ARBA00004496"/>
    </source>
</evidence>
<evidence type="ECO:0000313" key="13">
    <source>
        <dbReference type="RefSeq" id="XP_022354484.1"/>
    </source>
</evidence>